<dbReference type="Proteomes" id="UP001341840">
    <property type="component" value="Unassembled WGS sequence"/>
</dbReference>
<name>A0ABU6RRY0_9FABA</name>
<protein>
    <submittedName>
        <fullName evidence="1">Uncharacterized protein</fullName>
    </submittedName>
</protein>
<keyword evidence="2" id="KW-1185">Reference proteome</keyword>
<evidence type="ECO:0000313" key="2">
    <source>
        <dbReference type="Proteomes" id="UP001341840"/>
    </source>
</evidence>
<dbReference type="EMBL" id="JASCZI010031417">
    <property type="protein sequence ID" value="MED6126732.1"/>
    <property type="molecule type" value="Genomic_DNA"/>
</dbReference>
<reference evidence="1 2" key="1">
    <citation type="journal article" date="2023" name="Plants (Basel)">
        <title>Bridging the Gap: Combining Genomics and Transcriptomics Approaches to Understand Stylosanthes scabra, an Orphan Legume from the Brazilian Caatinga.</title>
        <authorList>
            <person name="Ferreira-Neto J.R.C."/>
            <person name="da Silva M.D."/>
            <person name="Binneck E."/>
            <person name="de Melo N.F."/>
            <person name="da Silva R.H."/>
            <person name="de Melo A.L.T.M."/>
            <person name="Pandolfi V."/>
            <person name="Bustamante F.O."/>
            <person name="Brasileiro-Vidal A.C."/>
            <person name="Benko-Iseppon A.M."/>
        </authorList>
    </citation>
    <scope>NUCLEOTIDE SEQUENCE [LARGE SCALE GENOMIC DNA]</scope>
    <source>
        <tissue evidence="1">Leaves</tissue>
    </source>
</reference>
<organism evidence="1 2">
    <name type="scientific">Stylosanthes scabra</name>
    <dbReference type="NCBI Taxonomy" id="79078"/>
    <lineage>
        <taxon>Eukaryota</taxon>
        <taxon>Viridiplantae</taxon>
        <taxon>Streptophyta</taxon>
        <taxon>Embryophyta</taxon>
        <taxon>Tracheophyta</taxon>
        <taxon>Spermatophyta</taxon>
        <taxon>Magnoliopsida</taxon>
        <taxon>eudicotyledons</taxon>
        <taxon>Gunneridae</taxon>
        <taxon>Pentapetalae</taxon>
        <taxon>rosids</taxon>
        <taxon>fabids</taxon>
        <taxon>Fabales</taxon>
        <taxon>Fabaceae</taxon>
        <taxon>Papilionoideae</taxon>
        <taxon>50 kb inversion clade</taxon>
        <taxon>dalbergioids sensu lato</taxon>
        <taxon>Dalbergieae</taxon>
        <taxon>Pterocarpus clade</taxon>
        <taxon>Stylosanthes</taxon>
    </lineage>
</organism>
<proteinExistence type="predicted"/>
<evidence type="ECO:0000313" key="1">
    <source>
        <dbReference type="EMBL" id="MED6126732.1"/>
    </source>
</evidence>
<sequence length="222" mass="25610">MSTDHRLLLYVLSYVLLPRKSNHGSASEEDLLILWAMVQEKQIHWPYLMAYRMLRYSQGKPTSFLAHAHLWTSIFEISPLDLTREEDVKPEISHAISSKNIHQMRRNLVDHVGVAEYAGVDAMAGAQPQVETDAPAQIPTETGVPPQFQSDIAEFVQKGFEDMRSMMTEGFARLSGRIDRLDTHMISQDTDLRNLWDEFRSFHGEKIYMDFQEQPKDTPMQD</sequence>
<comment type="caution">
    <text evidence="1">The sequence shown here is derived from an EMBL/GenBank/DDBJ whole genome shotgun (WGS) entry which is preliminary data.</text>
</comment>
<gene>
    <name evidence="1" type="ORF">PIB30_081250</name>
</gene>
<accession>A0ABU6RRY0</accession>